<keyword evidence="2" id="KW-1185">Reference proteome</keyword>
<organism evidence="1 2">
    <name type="scientific">Rapidithrix thailandica</name>
    <dbReference type="NCBI Taxonomy" id="413964"/>
    <lineage>
        <taxon>Bacteria</taxon>
        <taxon>Pseudomonadati</taxon>
        <taxon>Bacteroidota</taxon>
        <taxon>Cytophagia</taxon>
        <taxon>Cytophagales</taxon>
        <taxon>Flammeovirgaceae</taxon>
        <taxon>Rapidithrix</taxon>
    </lineage>
</organism>
<reference evidence="1 2" key="1">
    <citation type="submission" date="2024-04" db="EMBL/GenBank/DDBJ databases">
        <title>Novel genus in family Flammeovirgaceae.</title>
        <authorList>
            <person name="Nguyen T.H."/>
            <person name="Vuong T.Q."/>
            <person name="Le H."/>
            <person name="Kim S.-G."/>
        </authorList>
    </citation>
    <scope>NUCLEOTIDE SEQUENCE [LARGE SCALE GENOMIC DNA]</scope>
    <source>
        <strain evidence="1 2">JCM 23209</strain>
    </source>
</reference>
<comment type="caution">
    <text evidence="1">The sequence shown here is derived from an EMBL/GenBank/DDBJ whole genome shotgun (WGS) entry which is preliminary data.</text>
</comment>
<evidence type="ECO:0000313" key="2">
    <source>
        <dbReference type="Proteomes" id="UP001403385"/>
    </source>
</evidence>
<sequence length="139" mass="16592">MDWTGKFYGFYSDKPIEEVFRELKNQAYTMGYQYDLIQEEDGESLFFYKNQEMLDYQLEHGYNTDLHDQGCFSVEAKLTKLKGIATLFEFEGRSNFEPLDINLMLHIVYYYNLVIPDFIEDSVFSKKIHNIFSEILLKE</sequence>
<evidence type="ECO:0000313" key="1">
    <source>
        <dbReference type="EMBL" id="MEN7547380.1"/>
    </source>
</evidence>
<dbReference type="AlphaFoldDB" id="A0AAW9S4P1"/>
<proteinExistence type="predicted"/>
<protein>
    <submittedName>
        <fullName evidence="1">Uncharacterized protein</fullName>
    </submittedName>
</protein>
<gene>
    <name evidence="1" type="ORF">AAG747_05650</name>
</gene>
<accession>A0AAW9S4P1</accession>
<dbReference type="EMBL" id="JBDKWZ010000002">
    <property type="protein sequence ID" value="MEN7547380.1"/>
    <property type="molecule type" value="Genomic_DNA"/>
</dbReference>
<dbReference type="Proteomes" id="UP001403385">
    <property type="component" value="Unassembled WGS sequence"/>
</dbReference>
<name>A0AAW9S4P1_9BACT</name>
<dbReference type="RefSeq" id="WP_346820163.1">
    <property type="nucleotide sequence ID" value="NZ_JBDKWZ010000002.1"/>
</dbReference>